<dbReference type="InterPro" id="IPR000873">
    <property type="entry name" value="AMP-dep_synth/lig_dom"/>
</dbReference>
<dbReference type="AlphaFoldDB" id="A0A644XSH5"/>
<dbReference type="GO" id="GO:0016874">
    <property type="term" value="F:ligase activity"/>
    <property type="evidence" value="ECO:0007669"/>
    <property type="project" value="UniProtKB-KW"/>
</dbReference>
<accession>A0A644XSH5</accession>
<organism evidence="2">
    <name type="scientific">bioreactor metagenome</name>
    <dbReference type="NCBI Taxonomy" id="1076179"/>
    <lineage>
        <taxon>unclassified sequences</taxon>
        <taxon>metagenomes</taxon>
        <taxon>ecological metagenomes</taxon>
    </lineage>
</organism>
<dbReference type="PANTHER" id="PTHR45527:SF1">
    <property type="entry name" value="FATTY ACID SYNTHASE"/>
    <property type="match status" value="1"/>
</dbReference>
<feature type="domain" description="AMP-dependent synthetase/ligase" evidence="1">
    <location>
        <begin position="1"/>
        <end position="282"/>
    </location>
</feature>
<dbReference type="GO" id="GO:0043041">
    <property type="term" value="P:amino acid activation for nonribosomal peptide biosynthetic process"/>
    <property type="evidence" value="ECO:0007669"/>
    <property type="project" value="TreeGrafter"/>
</dbReference>
<dbReference type="SUPFAM" id="SSF56801">
    <property type="entry name" value="Acetyl-CoA synthetase-like"/>
    <property type="match status" value="1"/>
</dbReference>
<dbReference type="Gene3D" id="3.30.300.30">
    <property type="match status" value="1"/>
</dbReference>
<dbReference type="PROSITE" id="PS00455">
    <property type="entry name" value="AMP_BINDING"/>
    <property type="match status" value="1"/>
</dbReference>
<proteinExistence type="predicted"/>
<dbReference type="GO" id="GO:0005737">
    <property type="term" value="C:cytoplasm"/>
    <property type="evidence" value="ECO:0007669"/>
    <property type="project" value="TreeGrafter"/>
</dbReference>
<reference evidence="2" key="1">
    <citation type="submission" date="2019-08" db="EMBL/GenBank/DDBJ databases">
        <authorList>
            <person name="Kucharzyk K."/>
            <person name="Murdoch R.W."/>
            <person name="Higgins S."/>
            <person name="Loffler F."/>
        </authorList>
    </citation>
    <scope>NUCLEOTIDE SEQUENCE</scope>
</reference>
<gene>
    <name evidence="2" type="primary">dltA_11</name>
    <name evidence="2" type="ORF">SDC9_63468</name>
</gene>
<dbReference type="EMBL" id="VSSQ01002730">
    <property type="protein sequence ID" value="MPM17084.1"/>
    <property type="molecule type" value="Genomic_DNA"/>
</dbReference>
<dbReference type="InterPro" id="IPR020845">
    <property type="entry name" value="AMP-binding_CS"/>
</dbReference>
<dbReference type="GO" id="GO:0031177">
    <property type="term" value="F:phosphopantetheine binding"/>
    <property type="evidence" value="ECO:0007669"/>
    <property type="project" value="TreeGrafter"/>
</dbReference>
<dbReference type="InterPro" id="IPR042099">
    <property type="entry name" value="ANL_N_sf"/>
</dbReference>
<name>A0A644XSH5_9ZZZZ</name>
<protein>
    <submittedName>
        <fullName evidence="2">D-alanine--D-alanyl carrier protein ligase</fullName>
        <ecNumber evidence="2">6.2.1.-</ecNumber>
    </submittedName>
</protein>
<sequence>MAIWATGNIYVPLNPYQPADRIASIIEQAEIRLILFSTEKVEASAEFICTDDLKEISFDITASPDDNDTAYILFTSGSTGLPKGVPVSYGNVRSFLRNLEAMNYQLGPGSRFLQMFDLSFDLSIVSILSPFIFRGTLFSVPNNNIKYPTIYRLLEEYDIEFAILVPSVVAYLQPYFDEILLEKMKYMCLSGEAVPHALTMEWKKCCPNAEFQNLYGPTEATIYSVWYRMPENDIPSRNGIVSIGWPTLEIGTLLVDEENKILADGEKGELLLCGGQVIAGYLKNEEKNREAFVEINGKKYYRTGDICIRENELYFYLGRKDYQVKIRGFRVELSEIEHHIASFYENRRVVAMAAHDTTGNDVIVAAIEGGEDAVHELNEYLKTKMPFYMIPSEFRFINAFPLNNNGKINRKEINNIVLGHD</sequence>
<dbReference type="Pfam" id="PF00501">
    <property type="entry name" value="AMP-binding"/>
    <property type="match status" value="1"/>
</dbReference>
<evidence type="ECO:0000313" key="2">
    <source>
        <dbReference type="EMBL" id="MPM17084.1"/>
    </source>
</evidence>
<evidence type="ECO:0000259" key="1">
    <source>
        <dbReference type="Pfam" id="PF00501"/>
    </source>
</evidence>
<dbReference type="Gene3D" id="3.40.50.12780">
    <property type="entry name" value="N-terminal domain of ligase-like"/>
    <property type="match status" value="1"/>
</dbReference>
<dbReference type="InterPro" id="IPR045851">
    <property type="entry name" value="AMP-bd_C_sf"/>
</dbReference>
<dbReference type="GO" id="GO:0044550">
    <property type="term" value="P:secondary metabolite biosynthetic process"/>
    <property type="evidence" value="ECO:0007669"/>
    <property type="project" value="TreeGrafter"/>
</dbReference>
<keyword evidence="2" id="KW-0436">Ligase</keyword>
<comment type="caution">
    <text evidence="2">The sequence shown here is derived from an EMBL/GenBank/DDBJ whole genome shotgun (WGS) entry which is preliminary data.</text>
</comment>
<dbReference type="PANTHER" id="PTHR45527">
    <property type="entry name" value="NONRIBOSOMAL PEPTIDE SYNTHETASE"/>
    <property type="match status" value="1"/>
</dbReference>
<dbReference type="EC" id="6.2.1.-" evidence="2"/>